<dbReference type="InterPro" id="IPR036908">
    <property type="entry name" value="RlpA-like_sf"/>
</dbReference>
<feature type="domain" description="RlpA-like protein double-psi beta-barrel" evidence="6">
    <location>
        <begin position="52"/>
        <end position="140"/>
    </location>
</feature>
<comment type="function">
    <text evidence="3">Lytic transglycosylase with a strong preference for naked glycan strands that lack stem peptides.</text>
</comment>
<dbReference type="GO" id="GO:0071555">
    <property type="term" value="P:cell wall organization"/>
    <property type="evidence" value="ECO:0007669"/>
    <property type="project" value="UniProtKB-KW"/>
</dbReference>
<dbReference type="InterPro" id="IPR034718">
    <property type="entry name" value="RlpA"/>
</dbReference>
<evidence type="ECO:0000256" key="4">
    <source>
        <dbReference type="RuleBase" id="RU003495"/>
    </source>
</evidence>
<feature type="compositionally biased region" description="Basic and acidic residues" evidence="5">
    <location>
        <begin position="151"/>
        <end position="160"/>
    </location>
</feature>
<dbReference type="NCBIfam" id="TIGR00413">
    <property type="entry name" value="rlpA"/>
    <property type="match status" value="1"/>
</dbReference>
<dbReference type="AlphaFoldDB" id="A0AAC8VV51"/>
<gene>
    <name evidence="3" type="primary">rlpA</name>
    <name evidence="7" type="ORF">AL072_01250</name>
</gene>
<feature type="signal peptide" evidence="3">
    <location>
        <begin position="1"/>
        <end position="29"/>
    </location>
</feature>
<dbReference type="RefSeq" id="WP_045581844.1">
    <property type="nucleotide sequence ID" value="NZ_CP012401.1"/>
</dbReference>
<dbReference type="EC" id="4.2.2.-" evidence="3"/>
<dbReference type="Proteomes" id="UP000069935">
    <property type="component" value="Chromosome 1"/>
</dbReference>
<evidence type="ECO:0000256" key="5">
    <source>
        <dbReference type="SAM" id="MobiDB-lite"/>
    </source>
</evidence>
<evidence type="ECO:0000256" key="1">
    <source>
        <dbReference type="ARBA" id="ARBA00023239"/>
    </source>
</evidence>
<reference evidence="8" key="1">
    <citation type="submission" date="2015-08" db="EMBL/GenBank/DDBJ databases">
        <title>Complete Genome Sequence of Azospirillum thiophilum BV-S.</title>
        <authorList>
            <person name="Fomenkov A."/>
            <person name="Vincze T."/>
            <person name="Grabovich M."/>
            <person name="Dubinina G."/>
            <person name="Orlova M."/>
            <person name="Belousova E."/>
            <person name="Roberts R.J."/>
        </authorList>
    </citation>
    <scope>NUCLEOTIDE SEQUENCE [LARGE SCALE GENOMIC DNA]</scope>
    <source>
        <strain evidence="8">BV-S</strain>
    </source>
</reference>
<sequence length="201" mass="21095" precursor="true">MKTIRIIVLALGATTLGATLGGISAPALASGKAKVPPVHVEHEDGEQVLVHKGEASFYSQKFHGRTTASGEAMNQNKPTAASRALPLGAKATVTNEDNGRTVDVIVNDRGPYVDGRVIDLSRSAARKLDMIEDGTAPVTVEVKPSEQPTEAARDKVEAKVDQLTPDRPSDRQVAERDERRAGSSGSDKGGSDKVSQSGSGK</sequence>
<reference evidence="7 8" key="2">
    <citation type="journal article" date="2016" name="Genome Announc.">
        <title>Complete Genome Sequence of a Strain of Azospirillum thiophilum Isolated from a Sulfide Spring.</title>
        <authorList>
            <person name="Fomenkov A."/>
            <person name="Vincze T."/>
            <person name="Grabovich M."/>
            <person name="Anton B.P."/>
            <person name="Dubinina G."/>
            <person name="Orlova M."/>
            <person name="Belousova E."/>
            <person name="Roberts R.J."/>
        </authorList>
    </citation>
    <scope>NUCLEOTIDE SEQUENCE [LARGE SCALE GENOMIC DNA]</scope>
    <source>
        <strain evidence="7 8">BV-S</strain>
    </source>
</reference>
<protein>
    <recommendedName>
        <fullName evidence="3">Endolytic peptidoglycan transglycosylase RlpA</fullName>
        <ecNumber evidence="3">4.2.2.-</ecNumber>
    </recommendedName>
</protein>
<feature type="compositionally biased region" description="Basic and acidic residues" evidence="5">
    <location>
        <begin position="167"/>
        <end position="181"/>
    </location>
</feature>
<dbReference type="InterPro" id="IPR009009">
    <property type="entry name" value="RlpA-like_DPBB"/>
</dbReference>
<name>A0AAC8VV51_9PROT</name>
<evidence type="ECO:0000259" key="6">
    <source>
        <dbReference type="Pfam" id="PF03330"/>
    </source>
</evidence>
<dbReference type="HAMAP" id="MF_02071">
    <property type="entry name" value="RlpA"/>
    <property type="match status" value="1"/>
</dbReference>
<feature type="compositionally biased region" description="Low complexity" evidence="5">
    <location>
        <begin position="182"/>
        <end position="201"/>
    </location>
</feature>
<evidence type="ECO:0000313" key="7">
    <source>
        <dbReference type="EMBL" id="ALG69771.1"/>
    </source>
</evidence>
<dbReference type="KEGG" id="ati:AL072_01250"/>
<keyword evidence="1 3" id="KW-0456">Lyase</keyword>
<dbReference type="EMBL" id="CP012401">
    <property type="protein sequence ID" value="ALG69771.1"/>
    <property type="molecule type" value="Genomic_DNA"/>
</dbReference>
<proteinExistence type="inferred from homology"/>
<accession>A0AAC8VV51</accession>
<evidence type="ECO:0000256" key="3">
    <source>
        <dbReference type="HAMAP-Rule" id="MF_02071"/>
    </source>
</evidence>
<dbReference type="SUPFAM" id="SSF50685">
    <property type="entry name" value="Barwin-like endoglucanases"/>
    <property type="match status" value="1"/>
</dbReference>
<keyword evidence="2 3" id="KW-0961">Cell wall biogenesis/degradation</keyword>
<dbReference type="Gene3D" id="2.40.40.10">
    <property type="entry name" value="RlpA-like domain"/>
    <property type="match status" value="1"/>
</dbReference>
<dbReference type="Pfam" id="PF03330">
    <property type="entry name" value="DPBB_1"/>
    <property type="match status" value="1"/>
</dbReference>
<dbReference type="InterPro" id="IPR012997">
    <property type="entry name" value="RplA"/>
</dbReference>
<dbReference type="GO" id="GO:0000270">
    <property type="term" value="P:peptidoglycan metabolic process"/>
    <property type="evidence" value="ECO:0007669"/>
    <property type="project" value="UniProtKB-UniRule"/>
</dbReference>
<evidence type="ECO:0000256" key="2">
    <source>
        <dbReference type="ARBA" id="ARBA00023316"/>
    </source>
</evidence>
<dbReference type="PANTHER" id="PTHR34183">
    <property type="entry name" value="ENDOLYTIC PEPTIDOGLYCAN TRANSGLYCOSYLASE RLPA"/>
    <property type="match status" value="1"/>
</dbReference>
<dbReference type="PANTHER" id="PTHR34183:SF1">
    <property type="entry name" value="ENDOLYTIC PEPTIDOGLYCAN TRANSGLYCOSYLASE RLPA"/>
    <property type="match status" value="1"/>
</dbReference>
<feature type="chain" id="PRO_5041757879" description="Endolytic peptidoglycan transglycosylase RlpA" evidence="3">
    <location>
        <begin position="30"/>
        <end position="201"/>
    </location>
</feature>
<keyword evidence="8" id="KW-1185">Reference proteome</keyword>
<evidence type="ECO:0000313" key="8">
    <source>
        <dbReference type="Proteomes" id="UP000069935"/>
    </source>
</evidence>
<keyword evidence="3" id="KW-0732">Signal</keyword>
<feature type="region of interest" description="Disordered" evidence="5">
    <location>
        <begin position="142"/>
        <end position="201"/>
    </location>
</feature>
<comment type="similarity">
    <text evidence="3 4">Belongs to the RlpA family.</text>
</comment>
<dbReference type="CDD" id="cd22268">
    <property type="entry name" value="DPBB_RlpA-like"/>
    <property type="match status" value="1"/>
</dbReference>
<dbReference type="GO" id="GO:0008932">
    <property type="term" value="F:lytic endotransglycosylase activity"/>
    <property type="evidence" value="ECO:0007669"/>
    <property type="project" value="UniProtKB-UniRule"/>
</dbReference>
<organism evidence="7 8">
    <name type="scientific">Azospirillum thiophilum</name>
    <dbReference type="NCBI Taxonomy" id="528244"/>
    <lineage>
        <taxon>Bacteria</taxon>
        <taxon>Pseudomonadati</taxon>
        <taxon>Pseudomonadota</taxon>
        <taxon>Alphaproteobacteria</taxon>
        <taxon>Rhodospirillales</taxon>
        <taxon>Azospirillaceae</taxon>
        <taxon>Azospirillum</taxon>
    </lineage>
</organism>